<keyword evidence="5" id="KW-0732">Signal</keyword>
<organism evidence="7 8">
    <name type="scientific">Spiribacter pallidus</name>
    <dbReference type="NCBI Taxonomy" id="1987936"/>
    <lineage>
        <taxon>Bacteria</taxon>
        <taxon>Pseudomonadati</taxon>
        <taxon>Pseudomonadota</taxon>
        <taxon>Gammaproteobacteria</taxon>
        <taxon>Chromatiales</taxon>
        <taxon>Ectothiorhodospiraceae</taxon>
        <taxon>Spiribacter</taxon>
    </lineage>
</organism>
<accession>A0ABV3TBC8</accession>
<dbReference type="Proteomes" id="UP001556709">
    <property type="component" value="Unassembled WGS sequence"/>
</dbReference>
<dbReference type="Pfam" id="PF11741">
    <property type="entry name" value="AMIN"/>
    <property type="match status" value="1"/>
</dbReference>
<dbReference type="SMART" id="SM00257">
    <property type="entry name" value="LysM"/>
    <property type="match status" value="1"/>
</dbReference>
<keyword evidence="8" id="KW-1185">Reference proteome</keyword>
<dbReference type="EC" id="3.5.1.28" evidence="2"/>
<comment type="catalytic activity">
    <reaction evidence="1">
        <text>Hydrolyzes the link between N-acetylmuramoyl residues and L-amino acid residues in certain cell-wall glycopeptides.</text>
        <dbReference type="EC" id="3.5.1.28"/>
    </reaction>
</comment>
<dbReference type="Pfam" id="PF01520">
    <property type="entry name" value="Amidase_3"/>
    <property type="match status" value="1"/>
</dbReference>
<dbReference type="GO" id="GO:0008745">
    <property type="term" value="F:N-acetylmuramoyl-L-alanine amidase activity"/>
    <property type="evidence" value="ECO:0007669"/>
    <property type="project" value="UniProtKB-EC"/>
</dbReference>
<dbReference type="SMART" id="SM00646">
    <property type="entry name" value="Ami_3"/>
    <property type="match status" value="1"/>
</dbReference>
<dbReference type="CDD" id="cd00118">
    <property type="entry name" value="LysM"/>
    <property type="match status" value="1"/>
</dbReference>
<gene>
    <name evidence="7" type="ORF">V6X73_04205</name>
</gene>
<evidence type="ECO:0000313" key="7">
    <source>
        <dbReference type="EMBL" id="MEX0468933.1"/>
    </source>
</evidence>
<sequence>MRRLAGLVCGLFMVVTAQAGVVVEEVRTWNGPDHTRVVFDLSGPAEHHMFTLDNPQRVVVDLGADVPADAVDAIRDEGPIARIRTGERGDRTRVVLDLARAVDPEAFTIRPNQTYGHRLVVDLNKPGGGAAAPANDSQSTDERGPVMTAPDDGEFVVAIDAGHGGEDPGAIGASGTHEKDIVLAVAKKLARRVNDINGLRAVLIRDGDYYIGLRERTRKARAAEADLFVSLHADAFTDRRVKGSSVFVLSRNGASSEMARMVARRENQADRIGGVSLQDKDEELASVLVDLSRAHTVEESVGLAQVLLRELDALGDVHGGRVEKAGFAVLKSLDMPSVLVELAFISNPDEERRLRSRDYQRQLADGLVHGIREYVAATRPDLALEADQYTVRNGDTLSQIAHRHAVSVSELRRANDLGGDVIMAGRTLRIP</sequence>
<dbReference type="EMBL" id="JBAKFM010000002">
    <property type="protein sequence ID" value="MEX0468933.1"/>
    <property type="molecule type" value="Genomic_DNA"/>
</dbReference>
<proteinExistence type="predicted"/>
<evidence type="ECO:0000313" key="8">
    <source>
        <dbReference type="Proteomes" id="UP001556709"/>
    </source>
</evidence>
<dbReference type="InterPro" id="IPR050695">
    <property type="entry name" value="N-acetylmuramoyl_amidase_3"/>
</dbReference>
<reference evidence="7 8" key="1">
    <citation type="submission" date="2024-02" db="EMBL/GenBank/DDBJ databases">
        <title>New especies of Spiribacter isolated from saline water.</title>
        <authorList>
            <person name="Leon M.J."/>
            <person name="De La Haba R."/>
            <person name="Sanchez-Porro C."/>
            <person name="Ventosa A."/>
        </authorList>
    </citation>
    <scope>NUCLEOTIDE SEQUENCE [LARGE SCALE GENOMIC DNA]</scope>
    <source>
        <strain evidence="8">ag22IC6-390</strain>
    </source>
</reference>
<dbReference type="InterPro" id="IPR021731">
    <property type="entry name" value="AMIN_dom"/>
</dbReference>
<comment type="caution">
    <text evidence="7">The sequence shown here is derived from an EMBL/GenBank/DDBJ whole genome shotgun (WGS) entry which is preliminary data.</text>
</comment>
<dbReference type="PANTHER" id="PTHR30404:SF0">
    <property type="entry name" value="N-ACETYLMURAMOYL-L-ALANINE AMIDASE AMIC"/>
    <property type="match status" value="1"/>
</dbReference>
<evidence type="ECO:0000259" key="6">
    <source>
        <dbReference type="PROSITE" id="PS51782"/>
    </source>
</evidence>
<name>A0ABV3TBC8_9GAMM</name>
<protein>
    <recommendedName>
        <fullName evidence="2">N-acetylmuramoyl-L-alanine amidase</fullName>
        <ecNumber evidence="2">3.5.1.28</ecNumber>
    </recommendedName>
</protein>
<dbReference type="Gene3D" id="3.40.630.40">
    <property type="entry name" value="Zn-dependent exopeptidases"/>
    <property type="match status" value="1"/>
</dbReference>
<dbReference type="PANTHER" id="PTHR30404">
    <property type="entry name" value="N-ACETYLMURAMOYL-L-ALANINE AMIDASE"/>
    <property type="match status" value="1"/>
</dbReference>
<dbReference type="CDD" id="cd02696">
    <property type="entry name" value="MurNAc-LAA"/>
    <property type="match status" value="1"/>
</dbReference>
<dbReference type="SUPFAM" id="SSF54106">
    <property type="entry name" value="LysM domain"/>
    <property type="match status" value="1"/>
</dbReference>
<dbReference type="Gene3D" id="3.10.350.10">
    <property type="entry name" value="LysM domain"/>
    <property type="match status" value="1"/>
</dbReference>
<feature type="chain" id="PRO_5045335909" description="N-acetylmuramoyl-L-alanine amidase" evidence="5">
    <location>
        <begin position="20"/>
        <end position="431"/>
    </location>
</feature>
<dbReference type="InterPro" id="IPR018392">
    <property type="entry name" value="LysM"/>
</dbReference>
<feature type="signal peptide" evidence="5">
    <location>
        <begin position="1"/>
        <end position="19"/>
    </location>
</feature>
<evidence type="ECO:0000256" key="5">
    <source>
        <dbReference type="SAM" id="SignalP"/>
    </source>
</evidence>
<keyword evidence="3 7" id="KW-0378">Hydrolase</keyword>
<feature type="domain" description="LysM" evidence="6">
    <location>
        <begin position="387"/>
        <end position="430"/>
    </location>
</feature>
<dbReference type="Gene3D" id="2.60.40.3500">
    <property type="match status" value="1"/>
</dbReference>
<dbReference type="InterPro" id="IPR002508">
    <property type="entry name" value="MurNAc-LAA_cat"/>
</dbReference>
<evidence type="ECO:0000256" key="4">
    <source>
        <dbReference type="SAM" id="MobiDB-lite"/>
    </source>
</evidence>
<dbReference type="SUPFAM" id="SSF53187">
    <property type="entry name" value="Zn-dependent exopeptidases"/>
    <property type="match status" value="1"/>
</dbReference>
<dbReference type="InterPro" id="IPR036779">
    <property type="entry name" value="LysM_dom_sf"/>
</dbReference>
<evidence type="ECO:0000256" key="2">
    <source>
        <dbReference type="ARBA" id="ARBA00011901"/>
    </source>
</evidence>
<dbReference type="PROSITE" id="PS51782">
    <property type="entry name" value="LYSM"/>
    <property type="match status" value="1"/>
</dbReference>
<evidence type="ECO:0000256" key="3">
    <source>
        <dbReference type="ARBA" id="ARBA00022801"/>
    </source>
</evidence>
<feature type="region of interest" description="Disordered" evidence="4">
    <location>
        <begin position="126"/>
        <end position="145"/>
    </location>
</feature>
<evidence type="ECO:0000256" key="1">
    <source>
        <dbReference type="ARBA" id="ARBA00001561"/>
    </source>
</evidence>
<dbReference type="RefSeq" id="WP_367958848.1">
    <property type="nucleotide sequence ID" value="NZ_JBAKFK010000002.1"/>
</dbReference>
<dbReference type="Pfam" id="PF01476">
    <property type="entry name" value="LysM"/>
    <property type="match status" value="1"/>
</dbReference>